<dbReference type="STRING" id="595434.RISK_003985"/>
<organism evidence="1 2">
    <name type="scientific">Rhodopirellula islandica</name>
    <dbReference type="NCBI Taxonomy" id="595434"/>
    <lineage>
        <taxon>Bacteria</taxon>
        <taxon>Pseudomonadati</taxon>
        <taxon>Planctomycetota</taxon>
        <taxon>Planctomycetia</taxon>
        <taxon>Pirellulales</taxon>
        <taxon>Pirellulaceae</taxon>
        <taxon>Rhodopirellula</taxon>
    </lineage>
</organism>
<proteinExistence type="predicted"/>
<dbReference type="PATRIC" id="fig|595434.4.peg.3777"/>
<dbReference type="EMBL" id="LECT01000030">
    <property type="protein sequence ID" value="KLU04016.1"/>
    <property type="molecule type" value="Genomic_DNA"/>
</dbReference>
<dbReference type="AlphaFoldDB" id="A0A0J1BBX9"/>
<accession>A0A0J1BBX9</accession>
<keyword evidence="2" id="KW-1185">Reference proteome</keyword>
<comment type="caution">
    <text evidence="1">The sequence shown here is derived from an EMBL/GenBank/DDBJ whole genome shotgun (WGS) entry which is preliminary data.</text>
</comment>
<evidence type="ECO:0000313" key="1">
    <source>
        <dbReference type="EMBL" id="KLU04016.1"/>
    </source>
</evidence>
<protein>
    <submittedName>
        <fullName evidence="1">Uncharacterized protein</fullName>
    </submittedName>
</protein>
<gene>
    <name evidence="1" type="ORF">RISK_003985</name>
</gene>
<name>A0A0J1BBX9_RHOIS</name>
<dbReference type="Proteomes" id="UP000036367">
    <property type="component" value="Unassembled WGS sequence"/>
</dbReference>
<evidence type="ECO:0000313" key="2">
    <source>
        <dbReference type="Proteomes" id="UP000036367"/>
    </source>
</evidence>
<reference evidence="1" key="1">
    <citation type="submission" date="2015-05" db="EMBL/GenBank/DDBJ databases">
        <title>Permanent draft genome of Rhodopirellula islandicus K833.</title>
        <authorList>
            <person name="Kizina J."/>
            <person name="Richter M."/>
            <person name="Glockner F.O."/>
            <person name="Harder J."/>
        </authorList>
    </citation>
    <scope>NUCLEOTIDE SEQUENCE [LARGE SCALE GENOMIC DNA]</scope>
    <source>
        <strain evidence="1">K833</strain>
    </source>
</reference>
<sequence>MKQTATSVSFSRNNHCVKHLRRETQSLHPVVLFSRPI</sequence>